<feature type="transmembrane region" description="Helical" evidence="1">
    <location>
        <begin position="133"/>
        <end position="157"/>
    </location>
</feature>
<keyword evidence="1" id="KW-0472">Membrane</keyword>
<reference evidence="2 3" key="1">
    <citation type="journal article" date="2024" name="Commun. Biol.">
        <title>Comparative genomic analysis of thermophilic fungi reveals convergent evolutionary adaptations and gene losses.</title>
        <authorList>
            <person name="Steindorff A.S."/>
            <person name="Aguilar-Pontes M.V."/>
            <person name="Robinson A.J."/>
            <person name="Andreopoulos B."/>
            <person name="LaButti K."/>
            <person name="Kuo A."/>
            <person name="Mondo S."/>
            <person name="Riley R."/>
            <person name="Otillar R."/>
            <person name="Haridas S."/>
            <person name="Lipzen A."/>
            <person name="Grimwood J."/>
            <person name="Schmutz J."/>
            <person name="Clum A."/>
            <person name="Reid I.D."/>
            <person name="Moisan M.C."/>
            <person name="Butler G."/>
            <person name="Nguyen T.T.M."/>
            <person name="Dewar K."/>
            <person name="Conant G."/>
            <person name="Drula E."/>
            <person name="Henrissat B."/>
            <person name="Hansel C."/>
            <person name="Singer S."/>
            <person name="Hutchinson M.I."/>
            <person name="de Vries R.P."/>
            <person name="Natvig D.O."/>
            <person name="Powell A.J."/>
            <person name="Tsang A."/>
            <person name="Grigoriev I.V."/>
        </authorList>
    </citation>
    <scope>NUCLEOTIDE SEQUENCE [LARGE SCALE GENOMIC DNA]</scope>
    <source>
        <strain evidence="2 3">ATCC 22073</strain>
    </source>
</reference>
<sequence>MKCNNWREPCRLQQLPVLLLAATRPPNHRHLTYETIEIMLSFLSSLVIWQFTVHTADRRATMSAWLDPEDTGDGSIFRPPPGLVLFACLMFGCCVSSFVHRRRGRDRFQAFVYLVVLGSAALVGYSLTADAHLVLLGCFPWATCAAMVISMAGHGLYRCLRPQVGGMSDEEKRTDSDALG</sequence>
<accession>A0ABR4DNK9</accession>
<feature type="transmembrane region" description="Helical" evidence="1">
    <location>
        <begin position="76"/>
        <end position="98"/>
    </location>
</feature>
<keyword evidence="3" id="KW-1185">Reference proteome</keyword>
<keyword evidence="1" id="KW-1133">Transmembrane helix</keyword>
<name>A0ABR4DNK9_9PEZI</name>
<comment type="caution">
    <text evidence="2">The sequence shown here is derived from an EMBL/GenBank/DDBJ whole genome shotgun (WGS) entry which is preliminary data.</text>
</comment>
<keyword evidence="1" id="KW-0812">Transmembrane</keyword>
<feature type="transmembrane region" description="Helical" evidence="1">
    <location>
        <begin position="110"/>
        <end position="127"/>
    </location>
</feature>
<proteinExistence type="predicted"/>
<evidence type="ECO:0000256" key="1">
    <source>
        <dbReference type="SAM" id="Phobius"/>
    </source>
</evidence>
<dbReference type="RefSeq" id="XP_070869848.1">
    <property type="nucleotide sequence ID" value="XM_071011495.1"/>
</dbReference>
<dbReference type="Proteomes" id="UP001600064">
    <property type="component" value="Unassembled WGS sequence"/>
</dbReference>
<dbReference type="EMBL" id="JAZGUE010000001">
    <property type="protein sequence ID" value="KAL2271124.1"/>
    <property type="molecule type" value="Genomic_DNA"/>
</dbReference>
<evidence type="ECO:0000313" key="3">
    <source>
        <dbReference type="Proteomes" id="UP001600064"/>
    </source>
</evidence>
<evidence type="ECO:0000313" key="2">
    <source>
        <dbReference type="EMBL" id="KAL2271124.1"/>
    </source>
</evidence>
<protein>
    <submittedName>
        <fullName evidence="2">Uncharacterized protein</fullName>
    </submittedName>
</protein>
<dbReference type="GeneID" id="98126139"/>
<organism evidence="2 3">
    <name type="scientific">Remersonia thermophila</name>
    <dbReference type="NCBI Taxonomy" id="72144"/>
    <lineage>
        <taxon>Eukaryota</taxon>
        <taxon>Fungi</taxon>
        <taxon>Dikarya</taxon>
        <taxon>Ascomycota</taxon>
        <taxon>Pezizomycotina</taxon>
        <taxon>Sordariomycetes</taxon>
        <taxon>Sordariomycetidae</taxon>
        <taxon>Sordariales</taxon>
        <taxon>Sordariales incertae sedis</taxon>
        <taxon>Remersonia</taxon>
    </lineage>
</organism>
<gene>
    <name evidence="2" type="ORF">VTJ83DRAFT_495</name>
</gene>
<feature type="transmembrane region" description="Helical" evidence="1">
    <location>
        <begin position="38"/>
        <end position="56"/>
    </location>
</feature>